<dbReference type="SUPFAM" id="SSF52833">
    <property type="entry name" value="Thioredoxin-like"/>
    <property type="match status" value="1"/>
</dbReference>
<dbReference type="Gene3D" id="3.40.30.10">
    <property type="entry name" value="Glutaredoxin"/>
    <property type="match status" value="1"/>
</dbReference>
<dbReference type="PROSITE" id="PS51354">
    <property type="entry name" value="GLUTAREDOXIN_2"/>
    <property type="match status" value="1"/>
</dbReference>
<dbReference type="InterPro" id="IPR006660">
    <property type="entry name" value="Arsenate_reductase-like"/>
</dbReference>
<dbReference type="InterPro" id="IPR006659">
    <property type="entry name" value="Arsenate_reductase"/>
</dbReference>
<gene>
    <name evidence="4" type="ORF">SAMN05421881_104714</name>
</gene>
<sequence>MKPGQAIMDDKITIYQKPTCSKCRATLAILDQSGRAFDSINYYEQPLTVELLRELVRKLNIPVRGLLRADEPLAQGSESLNDEALLQLMADNPDLIQRPIVVRGDNAVLGRPPENVSKLLAE</sequence>
<keyword evidence="2" id="KW-0560">Oxidoreductase</keyword>
<accession>A0A1H3LCG2</accession>
<evidence type="ECO:0000313" key="5">
    <source>
        <dbReference type="Proteomes" id="UP000198640"/>
    </source>
</evidence>
<keyword evidence="5" id="KW-1185">Reference proteome</keyword>
<dbReference type="Pfam" id="PF03960">
    <property type="entry name" value="ArsC"/>
    <property type="match status" value="1"/>
</dbReference>
<comment type="similarity">
    <text evidence="1 3">Belongs to the ArsC family.</text>
</comment>
<dbReference type="AlphaFoldDB" id="A0A1H3LCG2"/>
<dbReference type="InterPro" id="IPR036249">
    <property type="entry name" value="Thioredoxin-like_sf"/>
</dbReference>
<dbReference type="PROSITE" id="PS51353">
    <property type="entry name" value="ARSC"/>
    <property type="match status" value="1"/>
</dbReference>
<dbReference type="GO" id="GO:0008794">
    <property type="term" value="F:arsenate reductase (glutaredoxin) activity"/>
    <property type="evidence" value="ECO:0007669"/>
    <property type="project" value="InterPro"/>
</dbReference>
<evidence type="ECO:0000256" key="1">
    <source>
        <dbReference type="ARBA" id="ARBA00007198"/>
    </source>
</evidence>
<dbReference type="CDD" id="cd03034">
    <property type="entry name" value="ArsC_ArsC"/>
    <property type="match status" value="1"/>
</dbReference>
<protein>
    <submittedName>
        <fullName evidence="4">Arsenate reductase</fullName>
    </submittedName>
</protein>
<evidence type="ECO:0000256" key="3">
    <source>
        <dbReference type="PROSITE-ProRule" id="PRU01282"/>
    </source>
</evidence>
<dbReference type="PANTHER" id="PTHR30041:SF4">
    <property type="entry name" value="ARSENATE REDUCTASE"/>
    <property type="match status" value="1"/>
</dbReference>
<name>A0A1H3LCG2_9PROT</name>
<dbReference type="EMBL" id="FNOY01000047">
    <property type="protein sequence ID" value="SDY61555.1"/>
    <property type="molecule type" value="Genomic_DNA"/>
</dbReference>
<reference evidence="4 5" key="1">
    <citation type="submission" date="2016-10" db="EMBL/GenBank/DDBJ databases">
        <authorList>
            <person name="de Groot N.N."/>
        </authorList>
    </citation>
    <scope>NUCLEOTIDE SEQUENCE [LARGE SCALE GENOMIC DNA]</scope>
    <source>
        <strain evidence="4 5">Nm1</strain>
    </source>
</reference>
<organism evidence="4 5">
    <name type="scientific">Nitrosomonas halophila</name>
    <dbReference type="NCBI Taxonomy" id="44576"/>
    <lineage>
        <taxon>Bacteria</taxon>
        <taxon>Pseudomonadati</taxon>
        <taxon>Pseudomonadota</taxon>
        <taxon>Betaproteobacteria</taxon>
        <taxon>Nitrosomonadales</taxon>
        <taxon>Nitrosomonadaceae</taxon>
        <taxon>Nitrosomonas</taxon>
    </lineage>
</organism>
<evidence type="ECO:0000256" key="2">
    <source>
        <dbReference type="ARBA" id="ARBA00023002"/>
    </source>
</evidence>
<dbReference type="STRING" id="44576.SAMN05421881_104714"/>
<proteinExistence type="inferred from homology"/>
<dbReference type="PANTHER" id="PTHR30041">
    <property type="entry name" value="ARSENATE REDUCTASE"/>
    <property type="match status" value="1"/>
</dbReference>
<evidence type="ECO:0000313" key="4">
    <source>
        <dbReference type="EMBL" id="SDY61555.1"/>
    </source>
</evidence>
<dbReference type="Proteomes" id="UP000198640">
    <property type="component" value="Unassembled WGS sequence"/>
</dbReference>